<proteinExistence type="predicted"/>
<dbReference type="EMBL" id="VYYT01000350">
    <property type="protein sequence ID" value="KAK2740416.1"/>
    <property type="molecule type" value="Genomic_DNA"/>
</dbReference>
<gene>
    <name evidence="1" type="ORF">CKAH01_18584</name>
</gene>
<name>A0AAD9Y6I1_COLKA</name>
<keyword evidence="2" id="KW-1185">Reference proteome</keyword>
<evidence type="ECO:0000313" key="1">
    <source>
        <dbReference type="EMBL" id="KAK2740416.1"/>
    </source>
</evidence>
<comment type="caution">
    <text evidence="1">The sequence shown here is derived from an EMBL/GenBank/DDBJ whole genome shotgun (WGS) entry which is preliminary data.</text>
</comment>
<dbReference type="Proteomes" id="UP001281614">
    <property type="component" value="Unassembled WGS sequence"/>
</dbReference>
<dbReference type="AlphaFoldDB" id="A0AAD9Y6I1"/>
<reference evidence="1" key="1">
    <citation type="submission" date="2023-02" db="EMBL/GenBank/DDBJ databases">
        <title>Colletotrichum kahawae CIFC_Que2 genome sequencing and assembly.</title>
        <authorList>
            <person name="Baroncelli R."/>
        </authorList>
    </citation>
    <scope>NUCLEOTIDE SEQUENCE</scope>
    <source>
        <strain evidence="1">CIFC_Que2</strain>
    </source>
</reference>
<accession>A0AAD9Y6I1</accession>
<organism evidence="1 2">
    <name type="scientific">Colletotrichum kahawae</name>
    <name type="common">Coffee berry disease fungus</name>
    <dbReference type="NCBI Taxonomy" id="34407"/>
    <lineage>
        <taxon>Eukaryota</taxon>
        <taxon>Fungi</taxon>
        <taxon>Dikarya</taxon>
        <taxon>Ascomycota</taxon>
        <taxon>Pezizomycotina</taxon>
        <taxon>Sordariomycetes</taxon>
        <taxon>Hypocreomycetidae</taxon>
        <taxon>Glomerellales</taxon>
        <taxon>Glomerellaceae</taxon>
        <taxon>Colletotrichum</taxon>
        <taxon>Colletotrichum gloeosporioides species complex</taxon>
    </lineage>
</organism>
<protein>
    <submittedName>
        <fullName evidence="1">Uncharacterized protein</fullName>
    </submittedName>
</protein>
<evidence type="ECO:0000313" key="2">
    <source>
        <dbReference type="Proteomes" id="UP001281614"/>
    </source>
</evidence>
<sequence>MHCSYYCSSGRRCKLFPRGEVYSECTCLGKSYDVIVDAVYAYKFLAPIVDRLLDEATCLEDAEVAEEECYDPLCMDNS</sequence>